<comment type="caution">
    <text evidence="6">The sequence shown here is derived from an EMBL/GenBank/DDBJ whole genome shotgun (WGS) entry which is preliminary data.</text>
</comment>
<evidence type="ECO:0000256" key="4">
    <source>
        <dbReference type="SAM" id="MobiDB-lite"/>
    </source>
</evidence>
<feature type="signal peptide" evidence="5">
    <location>
        <begin position="1"/>
        <end position="26"/>
    </location>
</feature>
<evidence type="ECO:0000256" key="2">
    <source>
        <dbReference type="ARBA" id="ARBA00023054"/>
    </source>
</evidence>
<evidence type="ECO:0000313" key="7">
    <source>
        <dbReference type="Proteomes" id="UP000319143"/>
    </source>
</evidence>
<keyword evidence="7" id="KW-1185">Reference proteome</keyword>
<dbReference type="InterPro" id="IPR050465">
    <property type="entry name" value="UPF0194_transport"/>
</dbReference>
<keyword evidence="5" id="KW-0732">Signal</keyword>
<comment type="subcellular location">
    <subcellularLocation>
        <location evidence="1">Cell envelope</location>
    </subcellularLocation>
</comment>
<feature type="region of interest" description="Disordered" evidence="4">
    <location>
        <begin position="398"/>
        <end position="446"/>
    </location>
</feature>
<dbReference type="Proteomes" id="UP000319143">
    <property type="component" value="Unassembled WGS sequence"/>
</dbReference>
<name>A0A5C6DZS4_9BACT</name>
<dbReference type="Gene3D" id="2.40.30.170">
    <property type="match status" value="1"/>
</dbReference>
<evidence type="ECO:0000256" key="3">
    <source>
        <dbReference type="SAM" id="Coils"/>
    </source>
</evidence>
<proteinExistence type="predicted"/>
<gene>
    <name evidence="6" type="ORF">Poly41_00060</name>
</gene>
<feature type="coiled-coil region" evidence="3">
    <location>
        <begin position="148"/>
        <end position="275"/>
    </location>
</feature>
<dbReference type="AlphaFoldDB" id="A0A5C6DZS4"/>
<dbReference type="OrthoDB" id="243506at2"/>
<dbReference type="PANTHER" id="PTHR32347:SF14">
    <property type="entry name" value="EFFLUX SYSTEM COMPONENT YKNX-RELATED"/>
    <property type="match status" value="1"/>
</dbReference>
<dbReference type="PANTHER" id="PTHR32347">
    <property type="entry name" value="EFFLUX SYSTEM COMPONENT YKNX-RELATED"/>
    <property type="match status" value="1"/>
</dbReference>
<feature type="compositionally biased region" description="Basic and acidic residues" evidence="4">
    <location>
        <begin position="405"/>
        <end position="428"/>
    </location>
</feature>
<dbReference type="GO" id="GO:0030313">
    <property type="term" value="C:cell envelope"/>
    <property type="evidence" value="ECO:0007669"/>
    <property type="project" value="UniProtKB-SubCell"/>
</dbReference>
<evidence type="ECO:0000313" key="6">
    <source>
        <dbReference type="EMBL" id="TWU41714.1"/>
    </source>
</evidence>
<keyword evidence="2 3" id="KW-0175">Coiled coil</keyword>
<evidence type="ECO:0000256" key="1">
    <source>
        <dbReference type="ARBA" id="ARBA00004196"/>
    </source>
</evidence>
<accession>A0A5C6DZS4</accession>
<dbReference type="RefSeq" id="WP_146523899.1">
    <property type="nucleotide sequence ID" value="NZ_SJPV01000001.1"/>
</dbReference>
<feature type="chain" id="PRO_5022991553" evidence="5">
    <location>
        <begin position="27"/>
        <end position="446"/>
    </location>
</feature>
<dbReference type="SUPFAM" id="SSF111369">
    <property type="entry name" value="HlyD-like secretion proteins"/>
    <property type="match status" value="1"/>
</dbReference>
<evidence type="ECO:0000256" key="5">
    <source>
        <dbReference type="SAM" id="SignalP"/>
    </source>
</evidence>
<organism evidence="6 7">
    <name type="scientific">Novipirellula artificiosorum</name>
    <dbReference type="NCBI Taxonomy" id="2528016"/>
    <lineage>
        <taxon>Bacteria</taxon>
        <taxon>Pseudomonadati</taxon>
        <taxon>Planctomycetota</taxon>
        <taxon>Planctomycetia</taxon>
        <taxon>Pirellulales</taxon>
        <taxon>Pirellulaceae</taxon>
        <taxon>Novipirellula</taxon>
    </lineage>
</organism>
<reference evidence="6 7" key="1">
    <citation type="submission" date="2019-02" db="EMBL/GenBank/DDBJ databases">
        <title>Deep-cultivation of Planctomycetes and their phenomic and genomic characterization uncovers novel biology.</title>
        <authorList>
            <person name="Wiegand S."/>
            <person name="Jogler M."/>
            <person name="Boedeker C."/>
            <person name="Pinto D."/>
            <person name="Vollmers J."/>
            <person name="Rivas-Marin E."/>
            <person name="Kohn T."/>
            <person name="Peeters S.H."/>
            <person name="Heuer A."/>
            <person name="Rast P."/>
            <person name="Oberbeckmann S."/>
            <person name="Bunk B."/>
            <person name="Jeske O."/>
            <person name="Meyerdierks A."/>
            <person name="Storesund J.E."/>
            <person name="Kallscheuer N."/>
            <person name="Luecker S."/>
            <person name="Lage O.M."/>
            <person name="Pohl T."/>
            <person name="Merkel B.J."/>
            <person name="Hornburger P."/>
            <person name="Mueller R.-W."/>
            <person name="Bruemmer F."/>
            <person name="Labrenz M."/>
            <person name="Spormann A.M."/>
            <person name="Op Den Camp H."/>
            <person name="Overmann J."/>
            <person name="Amann R."/>
            <person name="Jetten M.S.M."/>
            <person name="Mascher T."/>
            <person name="Medema M.H."/>
            <person name="Devos D.P."/>
            <person name="Kaster A.-K."/>
            <person name="Ovreas L."/>
            <person name="Rohde M."/>
            <person name="Galperin M.Y."/>
            <person name="Jogler C."/>
        </authorList>
    </citation>
    <scope>NUCLEOTIDE SEQUENCE [LARGE SCALE GENOMIC DNA]</scope>
    <source>
        <strain evidence="6 7">Poly41</strain>
    </source>
</reference>
<sequence precursor="true">MSVYRKGIFPLLLTCLCLLSHGFADDATKNDSEQDVEITAVFESLVAVELSADSEQVDSLVIKKIVPHGTRIQPKAAVVWFETEAVDERILKAETDLSLAKLSLSESEFAFEQFGKQQDLDREAAQRTRREAKQDFDNFVAIDRQQQIESAEYQLKNAKASLEYVQEELHQLEKMYKEDELTEESEEIVLKRARRAVENAQYSLKLTETRTRRSLEQTIPSLQAKEEAKLEKAELDYAKTVQNLKDARQRRKIEQDQKKRDFEKQQADLVELREERRRFVITSPIEGIVYHGKLTRGRLSDKPSTLDTGSKATAEQVLATVVDPKRLRIRAELTETQLASLKAGIKGTATPVAFPGTELAVTIKSIESVPLASNKFDCVLSIDRRKNPAEIVPGMTCKVSFPKPIGEKENRDQREAKQNDTKKNHEDAPELNAPAVDESETKEAKK</sequence>
<protein>
    <submittedName>
        <fullName evidence="6">HlyD family secretion protein</fullName>
    </submittedName>
</protein>
<dbReference type="EMBL" id="SJPV01000001">
    <property type="protein sequence ID" value="TWU41714.1"/>
    <property type="molecule type" value="Genomic_DNA"/>
</dbReference>